<dbReference type="PATRIC" id="fig|459424.11.peg.4606"/>
<name>L7VF35_MYCL1</name>
<evidence type="ECO:0000313" key="2">
    <source>
        <dbReference type="Proteomes" id="UP000011157"/>
    </source>
</evidence>
<accession>L7VF35</accession>
<dbReference type="AlphaFoldDB" id="L7VF35"/>
<protein>
    <submittedName>
        <fullName evidence="1">Uncharacterized protein</fullName>
    </submittedName>
</protein>
<sequence length="86" mass="9022">MLVHQRGPDACGKRGNGVGIQVTFADGGPQNRIDDLESRMDHGVGEDGTQFGLVYQLADGHQARELGLAGEDIAVCGEDGQQVLSS</sequence>
<gene>
    <name evidence="1" type="ordered locus">MULP_04470</name>
</gene>
<dbReference type="HOGENOM" id="CLU_2494573_0_0_11"/>
<dbReference type="EMBL" id="CP003899">
    <property type="protein sequence ID" value="AGC64024.1"/>
    <property type="molecule type" value="Genomic_DNA"/>
</dbReference>
<reference evidence="1 2" key="1">
    <citation type="journal article" date="2013" name="J. Bacteriol.">
        <title>Complete Genome Sequence of the Frog Pathogen Mycobacterium ulcerans Ecovar Liflandii.</title>
        <authorList>
            <person name="Tobias N.J."/>
            <person name="Doig K.D."/>
            <person name="Medema M.H."/>
            <person name="Chen H."/>
            <person name="Haring V."/>
            <person name="Moore R."/>
            <person name="Seemann T."/>
            <person name="Stinear T.P."/>
        </authorList>
    </citation>
    <scope>NUCLEOTIDE SEQUENCE [LARGE SCALE GENOMIC DNA]</scope>
    <source>
        <strain evidence="1 2">128FXT</strain>
    </source>
</reference>
<dbReference type="Proteomes" id="UP000011157">
    <property type="component" value="Chromosome"/>
</dbReference>
<keyword evidence="2" id="KW-1185">Reference proteome</keyword>
<dbReference type="KEGG" id="mli:MULP_04470"/>
<proteinExistence type="predicted"/>
<evidence type="ECO:0000313" key="1">
    <source>
        <dbReference type="EMBL" id="AGC64024.1"/>
    </source>
</evidence>
<organism evidence="1 2">
    <name type="scientific">Mycobacterium liflandii (strain 128FXT)</name>
    <dbReference type="NCBI Taxonomy" id="459424"/>
    <lineage>
        <taxon>Bacteria</taxon>
        <taxon>Bacillati</taxon>
        <taxon>Actinomycetota</taxon>
        <taxon>Actinomycetes</taxon>
        <taxon>Mycobacteriales</taxon>
        <taxon>Mycobacteriaceae</taxon>
        <taxon>Mycobacterium</taxon>
        <taxon>Mycobacterium ulcerans group</taxon>
    </lineage>
</organism>